<evidence type="ECO:0000259" key="1">
    <source>
        <dbReference type="Pfam" id="PF00535"/>
    </source>
</evidence>
<dbReference type="SUPFAM" id="SSF53448">
    <property type="entry name" value="Nucleotide-diphospho-sugar transferases"/>
    <property type="match status" value="1"/>
</dbReference>
<dbReference type="InterPro" id="IPR029044">
    <property type="entry name" value="Nucleotide-diphossugar_trans"/>
</dbReference>
<evidence type="ECO:0000313" key="2">
    <source>
        <dbReference type="EMBL" id="MBB4004825.1"/>
    </source>
</evidence>
<dbReference type="EC" id="2.4.1.-" evidence="2"/>
<name>A0A7W6HGI3_9HYPH</name>
<keyword evidence="2" id="KW-0808">Transferase</keyword>
<protein>
    <submittedName>
        <fullName evidence="2">Alpha-1,3-rhamnosyltransferase</fullName>
        <ecNumber evidence="2">2.4.1.-</ecNumber>
    </submittedName>
</protein>
<dbReference type="AlphaFoldDB" id="A0A7W6HGI3"/>
<evidence type="ECO:0000313" key="3">
    <source>
        <dbReference type="Proteomes" id="UP000588647"/>
    </source>
</evidence>
<dbReference type="Gene3D" id="3.90.550.10">
    <property type="entry name" value="Spore Coat Polysaccharide Biosynthesis Protein SpsA, Chain A"/>
    <property type="match status" value="1"/>
</dbReference>
<dbReference type="EMBL" id="JACIEM010000005">
    <property type="protein sequence ID" value="MBB4004825.1"/>
    <property type="molecule type" value="Genomic_DNA"/>
</dbReference>
<accession>A0A7W6HGI3</accession>
<dbReference type="Pfam" id="PF00535">
    <property type="entry name" value="Glycos_transf_2"/>
    <property type="match status" value="1"/>
</dbReference>
<organism evidence="2 3">
    <name type="scientific">Aurantimonas endophytica</name>
    <dbReference type="NCBI Taxonomy" id="1522175"/>
    <lineage>
        <taxon>Bacteria</taxon>
        <taxon>Pseudomonadati</taxon>
        <taxon>Pseudomonadota</taxon>
        <taxon>Alphaproteobacteria</taxon>
        <taxon>Hyphomicrobiales</taxon>
        <taxon>Aurantimonadaceae</taxon>
        <taxon>Aurantimonas</taxon>
    </lineage>
</organism>
<dbReference type="PANTHER" id="PTHR22916:SF3">
    <property type="entry name" value="UDP-GLCNAC:BETAGAL BETA-1,3-N-ACETYLGLUCOSAMINYLTRANSFERASE-LIKE PROTEIN 1"/>
    <property type="match status" value="1"/>
</dbReference>
<keyword evidence="3" id="KW-1185">Reference proteome</keyword>
<keyword evidence="2" id="KW-0328">Glycosyltransferase</keyword>
<proteinExistence type="predicted"/>
<gene>
    <name evidence="2" type="ORF">GGR03_003920</name>
</gene>
<dbReference type="Proteomes" id="UP000588647">
    <property type="component" value="Unassembled WGS sequence"/>
</dbReference>
<dbReference type="CDD" id="cd00761">
    <property type="entry name" value="Glyco_tranf_GTA_type"/>
    <property type="match status" value="1"/>
</dbReference>
<dbReference type="PANTHER" id="PTHR22916">
    <property type="entry name" value="GLYCOSYLTRANSFERASE"/>
    <property type="match status" value="1"/>
</dbReference>
<dbReference type="RefSeq" id="WP_183210393.1">
    <property type="nucleotide sequence ID" value="NZ_JAAAMM010000005.1"/>
</dbReference>
<reference evidence="2 3" key="1">
    <citation type="submission" date="2020-08" db="EMBL/GenBank/DDBJ databases">
        <title>Genomic Encyclopedia of Type Strains, Phase IV (KMG-IV): sequencing the most valuable type-strain genomes for metagenomic binning, comparative biology and taxonomic classification.</title>
        <authorList>
            <person name="Goeker M."/>
        </authorList>
    </citation>
    <scope>NUCLEOTIDE SEQUENCE [LARGE SCALE GENOMIC DNA]</scope>
    <source>
        <strain evidence="2 3">DSM 103570</strain>
    </source>
</reference>
<feature type="domain" description="Glycosyltransferase 2-like" evidence="1">
    <location>
        <begin position="34"/>
        <end position="151"/>
    </location>
</feature>
<dbReference type="GO" id="GO:0016758">
    <property type="term" value="F:hexosyltransferase activity"/>
    <property type="evidence" value="ECO:0007669"/>
    <property type="project" value="UniProtKB-ARBA"/>
</dbReference>
<dbReference type="InterPro" id="IPR001173">
    <property type="entry name" value="Glyco_trans_2-like"/>
</dbReference>
<comment type="caution">
    <text evidence="2">The sequence shown here is derived from an EMBL/GenBank/DDBJ whole genome shotgun (WGS) entry which is preliminary data.</text>
</comment>
<sequence>MTDADFPSGALAQTLAMPADAGSSPVDAALPLVTIAIPSYNHERYIGECIASIIAQDYANIELIIIDDGSSDGSRAAIEALVPQCHARFARFEFRTRENRGLAATLNEAVDWARGRYFSLIASDDLMLASKTSVLVGRIEQADADVAGVFAGGNLIDEEGRRVGLLAPPERSYRFEDIILRHHFLVAPSQLLVLEKLRQVGPVPSDLYIEDWYLWLALTRNGDRLQAIGDPLIGYRQHAANMSKKVGKMLASRAQILGYHADSPFYDVAMAKCYLAAAMDHSATSKRLSLQSLSAAFGHSRRILWSRSLPRLIGKLLVPNAGLRILKQRRDRARRGARRA</sequence>